<sequence>MAQAPPVDQMAMPIGTGRPIRWTAKALRSGWVPTALVAVVAVALLRHYGVPLRETAFFGAFIALGSTVPGVLLWRAFRGGSRFVAEEVAAGTVLGQAITVLIYVAARWAGHPLFVLAWPVATGTAFLAVPALRRHWRRTGPIGHVPAAYSWALAALVGFVVLSTGSAFYRQHGLAWPGYAAPYIDMPYHLGLIGELKHHVPPQVPSVVGEPLYYHWFVYADMAATSWVTGIEPATLLYRLFMLPVLATSLVLLFAAGRRLTDRWWPGLVALAINCLVWAPSVYSWGPSLGVDFLIRADVPWRSPTQGLAAMLFAPVILLLIDLLRRPGSGAGPWILFVTLLMGVMGAKATYLPMLIAGLLIVLIGTIIARRRLHRPALVALLATVPSVLIAQLVLFGGTSDGVVLHPGSLYGAVADAAASTSDPPQALRAVAALVSIVGRVFVWAGALCLVLRRRALCDPAILLLLGISVTGIAVASILRFPGNSQSFFLCGVMPFMSLASAYGLMAVLPKRLGRRSGITLLGASAAGAAAVLAIRGLGGNTKPTVADAAQRMLGPFLALIAISIGFMVVLVLAGRRRPAVRSLSPVVALAFVGGLILPGSLLYVRQLWHGIPRDPVSAVIGAGTLEAGRWLRDHSRPDDVVATNAVCVSGHGCDDRRFGVSAYTERRVLVESWRFSARAHAEGVRRHISDLSVPFWDPRRLIDNEAVFHQPSLEAVRRLRHTYGVRWLFVDRSFDRPAPALERFAHLRYAAGQCAVYEITG</sequence>
<feature type="transmembrane region" description="Helical" evidence="1">
    <location>
        <begin position="306"/>
        <end position="324"/>
    </location>
</feature>
<evidence type="ECO:0008006" key="4">
    <source>
        <dbReference type="Google" id="ProtNLM"/>
    </source>
</evidence>
<feature type="transmembrane region" description="Helical" evidence="1">
    <location>
        <begin position="461"/>
        <end position="481"/>
    </location>
</feature>
<evidence type="ECO:0000313" key="2">
    <source>
        <dbReference type="EMBL" id="GAA4639080.1"/>
    </source>
</evidence>
<dbReference type="Proteomes" id="UP001501442">
    <property type="component" value="Unassembled WGS sequence"/>
</dbReference>
<feature type="transmembrane region" description="Helical" evidence="1">
    <location>
        <begin position="430"/>
        <end position="452"/>
    </location>
</feature>
<protein>
    <recommendedName>
        <fullName evidence="4">Glycosyltransferase RgtA/B/C/D-like domain-containing protein</fullName>
    </recommendedName>
</protein>
<organism evidence="2 3">
    <name type="scientific">Actinoallomurus vinaceus</name>
    <dbReference type="NCBI Taxonomy" id="1080074"/>
    <lineage>
        <taxon>Bacteria</taxon>
        <taxon>Bacillati</taxon>
        <taxon>Actinomycetota</taxon>
        <taxon>Actinomycetes</taxon>
        <taxon>Streptosporangiales</taxon>
        <taxon>Thermomonosporaceae</taxon>
        <taxon>Actinoallomurus</taxon>
    </lineage>
</organism>
<feature type="transmembrane region" description="Helical" evidence="1">
    <location>
        <begin position="88"/>
        <end position="106"/>
    </location>
</feature>
<feature type="transmembrane region" description="Helical" evidence="1">
    <location>
        <begin position="377"/>
        <end position="397"/>
    </location>
</feature>
<keyword evidence="3" id="KW-1185">Reference proteome</keyword>
<feature type="transmembrane region" description="Helical" evidence="1">
    <location>
        <begin position="55"/>
        <end position="76"/>
    </location>
</feature>
<dbReference type="EMBL" id="BAABHK010000025">
    <property type="protein sequence ID" value="GAA4639080.1"/>
    <property type="molecule type" value="Genomic_DNA"/>
</dbReference>
<feature type="transmembrane region" description="Helical" evidence="1">
    <location>
        <begin position="487"/>
        <end position="506"/>
    </location>
</feature>
<feature type="transmembrane region" description="Helical" evidence="1">
    <location>
        <begin position="144"/>
        <end position="169"/>
    </location>
</feature>
<evidence type="ECO:0000313" key="3">
    <source>
        <dbReference type="Proteomes" id="UP001501442"/>
    </source>
</evidence>
<name>A0ABP8UU77_9ACTN</name>
<feature type="transmembrane region" description="Helical" evidence="1">
    <location>
        <begin position="518"/>
        <end position="537"/>
    </location>
</feature>
<reference evidence="3" key="1">
    <citation type="journal article" date="2019" name="Int. J. Syst. Evol. Microbiol.">
        <title>The Global Catalogue of Microorganisms (GCM) 10K type strain sequencing project: providing services to taxonomists for standard genome sequencing and annotation.</title>
        <authorList>
            <consortium name="The Broad Institute Genomics Platform"/>
            <consortium name="The Broad Institute Genome Sequencing Center for Infectious Disease"/>
            <person name="Wu L."/>
            <person name="Ma J."/>
        </authorList>
    </citation>
    <scope>NUCLEOTIDE SEQUENCE [LARGE SCALE GENOMIC DNA]</scope>
    <source>
        <strain evidence="3">JCM 17939</strain>
    </source>
</reference>
<gene>
    <name evidence="2" type="ORF">GCM10023196_099320</name>
</gene>
<feature type="transmembrane region" description="Helical" evidence="1">
    <location>
        <begin position="30"/>
        <end position="49"/>
    </location>
</feature>
<keyword evidence="1" id="KW-1133">Transmembrane helix</keyword>
<accession>A0ABP8UU77</accession>
<comment type="caution">
    <text evidence="2">The sequence shown here is derived from an EMBL/GenBank/DDBJ whole genome shotgun (WGS) entry which is preliminary data.</text>
</comment>
<feature type="transmembrane region" description="Helical" evidence="1">
    <location>
        <begin position="112"/>
        <end position="132"/>
    </location>
</feature>
<keyword evidence="1" id="KW-0812">Transmembrane</keyword>
<feature type="transmembrane region" description="Helical" evidence="1">
    <location>
        <begin position="587"/>
        <end position="605"/>
    </location>
</feature>
<feature type="transmembrane region" description="Helical" evidence="1">
    <location>
        <begin position="268"/>
        <end position="286"/>
    </location>
</feature>
<evidence type="ECO:0000256" key="1">
    <source>
        <dbReference type="SAM" id="Phobius"/>
    </source>
</evidence>
<feature type="transmembrane region" description="Helical" evidence="1">
    <location>
        <begin position="557"/>
        <end position="575"/>
    </location>
</feature>
<feature type="transmembrane region" description="Helical" evidence="1">
    <location>
        <begin position="331"/>
        <end position="347"/>
    </location>
</feature>
<dbReference type="RefSeq" id="WP_345442611.1">
    <property type="nucleotide sequence ID" value="NZ_BAABHK010000025.1"/>
</dbReference>
<keyword evidence="1" id="KW-0472">Membrane</keyword>
<feature type="transmembrane region" description="Helical" evidence="1">
    <location>
        <begin position="353"/>
        <end position="370"/>
    </location>
</feature>
<proteinExistence type="predicted"/>
<feature type="transmembrane region" description="Helical" evidence="1">
    <location>
        <begin position="236"/>
        <end position="256"/>
    </location>
</feature>